<evidence type="ECO:0000256" key="3">
    <source>
        <dbReference type="SAM" id="Phobius"/>
    </source>
</evidence>
<dbReference type="EMBL" id="JAEHTE010000002">
    <property type="protein sequence ID" value="MBI6883091.1"/>
    <property type="molecule type" value="Genomic_DNA"/>
</dbReference>
<keyword evidence="3" id="KW-0472">Membrane</keyword>
<dbReference type="SUPFAM" id="SSF46565">
    <property type="entry name" value="Chaperone J-domain"/>
    <property type="match status" value="1"/>
</dbReference>
<dbReference type="AlphaFoldDB" id="A0A8I1ECN8"/>
<dbReference type="InterPro" id="IPR050817">
    <property type="entry name" value="DjlA_DnaK_co-chaperone"/>
</dbReference>
<protein>
    <submittedName>
        <fullName evidence="5">J domain-containing protein</fullName>
    </submittedName>
</protein>
<keyword evidence="3" id="KW-1133">Transmembrane helix</keyword>
<dbReference type="PROSITE" id="PS50076">
    <property type="entry name" value="DNAJ_2"/>
    <property type="match status" value="1"/>
</dbReference>
<dbReference type="RefSeq" id="WP_198746705.1">
    <property type="nucleotide sequence ID" value="NZ_JAEHTE010000002.1"/>
</dbReference>
<feature type="region of interest" description="Disordered" evidence="2">
    <location>
        <begin position="81"/>
        <end position="111"/>
    </location>
</feature>
<keyword evidence="3" id="KW-0812">Transmembrane</keyword>
<evidence type="ECO:0000256" key="2">
    <source>
        <dbReference type="SAM" id="MobiDB-lite"/>
    </source>
</evidence>
<feature type="domain" description="J" evidence="4">
    <location>
        <begin position="6"/>
        <end position="71"/>
    </location>
</feature>
<proteinExistence type="predicted"/>
<gene>
    <name evidence="5" type="ORF">JEU22_04115</name>
</gene>
<dbReference type="CDD" id="cd06257">
    <property type="entry name" value="DnaJ"/>
    <property type="match status" value="1"/>
</dbReference>
<evidence type="ECO:0000259" key="4">
    <source>
        <dbReference type="PROSITE" id="PS50076"/>
    </source>
</evidence>
<dbReference type="Gene3D" id="1.10.287.110">
    <property type="entry name" value="DnaJ domain"/>
    <property type="match status" value="1"/>
</dbReference>
<accession>A0A8I1ECN8</accession>
<feature type="transmembrane region" description="Helical" evidence="3">
    <location>
        <begin position="204"/>
        <end position="221"/>
    </location>
</feature>
<dbReference type="InterPro" id="IPR036869">
    <property type="entry name" value="J_dom_sf"/>
</dbReference>
<evidence type="ECO:0000313" key="5">
    <source>
        <dbReference type="EMBL" id="MBI6883091.1"/>
    </source>
</evidence>
<dbReference type="Pfam" id="PF00226">
    <property type="entry name" value="DnaJ"/>
    <property type="match status" value="1"/>
</dbReference>
<dbReference type="SMART" id="SM00271">
    <property type="entry name" value="DnaJ"/>
    <property type="match status" value="1"/>
</dbReference>
<name>A0A8I1ECN8_PSEPU</name>
<dbReference type="InterPro" id="IPR001623">
    <property type="entry name" value="DnaJ_domain"/>
</dbReference>
<evidence type="ECO:0000313" key="6">
    <source>
        <dbReference type="Proteomes" id="UP000637061"/>
    </source>
</evidence>
<evidence type="ECO:0000256" key="1">
    <source>
        <dbReference type="ARBA" id="ARBA00023186"/>
    </source>
</evidence>
<dbReference type="PANTHER" id="PTHR24074">
    <property type="entry name" value="CO-CHAPERONE PROTEIN DJLA"/>
    <property type="match status" value="1"/>
</dbReference>
<dbReference type="Proteomes" id="UP000637061">
    <property type="component" value="Unassembled WGS sequence"/>
</dbReference>
<dbReference type="PRINTS" id="PR00625">
    <property type="entry name" value="JDOMAIN"/>
</dbReference>
<feature type="compositionally biased region" description="Basic and acidic residues" evidence="2">
    <location>
        <begin position="102"/>
        <end position="111"/>
    </location>
</feature>
<reference evidence="5" key="1">
    <citation type="submission" date="2020-12" db="EMBL/GenBank/DDBJ databases">
        <title>Enhanced detection system for hospital associated transmission using whole genome sequencing surveillance.</title>
        <authorList>
            <person name="Harrison L.H."/>
            <person name="Van Tyne D."/>
            <person name="Marsh J.W."/>
            <person name="Griffith M.P."/>
            <person name="Snyder D.J."/>
            <person name="Cooper V.S."/>
            <person name="Mustapha M."/>
        </authorList>
    </citation>
    <scope>NUCLEOTIDE SEQUENCE</scope>
    <source>
        <strain evidence="5">PSB00042</strain>
    </source>
</reference>
<comment type="caution">
    <text evidence="5">The sequence shown here is derived from an EMBL/GenBank/DDBJ whole genome shotgun (WGS) entry which is preliminary data.</text>
</comment>
<organism evidence="5 6">
    <name type="scientific">Pseudomonas putida</name>
    <name type="common">Arthrobacter siderocapsulatus</name>
    <dbReference type="NCBI Taxonomy" id="303"/>
    <lineage>
        <taxon>Bacteria</taxon>
        <taxon>Pseudomonadati</taxon>
        <taxon>Pseudomonadota</taxon>
        <taxon>Gammaproteobacteria</taxon>
        <taxon>Pseudomonadales</taxon>
        <taxon>Pseudomonadaceae</taxon>
        <taxon>Pseudomonas</taxon>
    </lineage>
</organism>
<sequence>MKKLRTHYDNLKISRKANAAEIRKAYRRLASIHHPDKNANSPASVKAMQCINKAYEVLSDPVARANHDAWIEASEYSAPAVTKHSPPSAGSNNTGSHFSGSEPRHLFDPREFPPPNWDSSHYVEFYNYTLGMRRLLDDDEVGLTRLSTLYKAFLFDKKLGNLKHSTKSEAKEAIKRANDPRPGLFTRLGRKLGRFGSLDSHTRQAILIGAVLILSAAWTAFS</sequence>
<feature type="compositionally biased region" description="Polar residues" evidence="2">
    <location>
        <begin position="88"/>
        <end position="99"/>
    </location>
</feature>
<keyword evidence="1" id="KW-0143">Chaperone</keyword>